<name>A0A2M4DBW0_ANODA</name>
<protein>
    <submittedName>
        <fullName evidence="3">Putative secreted protein</fullName>
    </submittedName>
</protein>
<feature type="signal peptide" evidence="2">
    <location>
        <begin position="1"/>
        <end position="16"/>
    </location>
</feature>
<dbReference type="EMBL" id="GGFL01010400">
    <property type="protein sequence ID" value="MBW74578.1"/>
    <property type="molecule type" value="Transcribed_RNA"/>
</dbReference>
<keyword evidence="2" id="KW-0732">Signal</keyword>
<evidence type="ECO:0000256" key="1">
    <source>
        <dbReference type="SAM" id="MobiDB-lite"/>
    </source>
</evidence>
<dbReference type="AlphaFoldDB" id="A0A2M4DBW0"/>
<evidence type="ECO:0000313" key="3">
    <source>
        <dbReference type="EMBL" id="MBW74578.1"/>
    </source>
</evidence>
<evidence type="ECO:0000256" key="2">
    <source>
        <dbReference type="SAM" id="SignalP"/>
    </source>
</evidence>
<accession>A0A2M4DBW0</accession>
<feature type="region of interest" description="Disordered" evidence="1">
    <location>
        <begin position="56"/>
        <end position="76"/>
    </location>
</feature>
<feature type="chain" id="PRO_5014701702" evidence="2">
    <location>
        <begin position="17"/>
        <end position="76"/>
    </location>
</feature>
<feature type="compositionally biased region" description="Basic and acidic residues" evidence="1">
    <location>
        <begin position="67"/>
        <end position="76"/>
    </location>
</feature>
<sequence>MIVQLLLLLPQSSADGGPCVSVGIWNFFHSSWSWRRSEPVTVVPRHTLFSRRPSRSLKTFFDPHNGNLDREPKRTQ</sequence>
<proteinExistence type="predicted"/>
<reference evidence="3" key="1">
    <citation type="submission" date="2018-01" db="EMBL/GenBank/DDBJ databases">
        <title>An insight into the sialome of Amazonian anophelines.</title>
        <authorList>
            <person name="Ribeiro J.M."/>
            <person name="Scarpassa V."/>
            <person name="Calvo E."/>
        </authorList>
    </citation>
    <scope>NUCLEOTIDE SEQUENCE</scope>
</reference>
<organism evidence="3">
    <name type="scientific">Anopheles darlingi</name>
    <name type="common">Mosquito</name>
    <dbReference type="NCBI Taxonomy" id="43151"/>
    <lineage>
        <taxon>Eukaryota</taxon>
        <taxon>Metazoa</taxon>
        <taxon>Ecdysozoa</taxon>
        <taxon>Arthropoda</taxon>
        <taxon>Hexapoda</taxon>
        <taxon>Insecta</taxon>
        <taxon>Pterygota</taxon>
        <taxon>Neoptera</taxon>
        <taxon>Endopterygota</taxon>
        <taxon>Diptera</taxon>
        <taxon>Nematocera</taxon>
        <taxon>Culicoidea</taxon>
        <taxon>Culicidae</taxon>
        <taxon>Anophelinae</taxon>
        <taxon>Anopheles</taxon>
    </lineage>
</organism>